<dbReference type="PROSITE" id="PS51257">
    <property type="entry name" value="PROKAR_LIPOPROTEIN"/>
    <property type="match status" value="1"/>
</dbReference>
<dbReference type="PANTHER" id="PTHR30329">
    <property type="entry name" value="STATOR ELEMENT OF FLAGELLAR MOTOR COMPLEX"/>
    <property type="match status" value="1"/>
</dbReference>
<dbReference type="AlphaFoldDB" id="A0A5M3XMM8"/>
<evidence type="ECO:0000256" key="3">
    <source>
        <dbReference type="ARBA" id="ARBA00023237"/>
    </source>
</evidence>
<dbReference type="PROSITE" id="PS51123">
    <property type="entry name" value="OMPA_2"/>
    <property type="match status" value="1"/>
</dbReference>
<reference evidence="6 7" key="1">
    <citation type="submission" date="2019-10" db="EMBL/GenBank/DDBJ databases">
        <title>Whole genome shotgun sequence of Acrocarpospora pleiomorpha NBRC 16267.</title>
        <authorList>
            <person name="Ichikawa N."/>
            <person name="Kimura A."/>
            <person name="Kitahashi Y."/>
            <person name="Komaki H."/>
            <person name="Oguchi A."/>
        </authorList>
    </citation>
    <scope>NUCLEOTIDE SEQUENCE [LARGE SCALE GENOMIC DNA]</scope>
    <source>
        <strain evidence="6 7">NBRC 16267</strain>
    </source>
</reference>
<evidence type="ECO:0000256" key="1">
    <source>
        <dbReference type="ARBA" id="ARBA00004442"/>
    </source>
</evidence>
<keyword evidence="3" id="KW-0998">Cell outer membrane</keyword>
<evidence type="ECO:0000313" key="6">
    <source>
        <dbReference type="EMBL" id="GES22627.1"/>
    </source>
</evidence>
<dbReference type="Proteomes" id="UP000377595">
    <property type="component" value="Unassembled WGS sequence"/>
</dbReference>
<dbReference type="PRINTS" id="PR01021">
    <property type="entry name" value="OMPADOMAIN"/>
</dbReference>
<dbReference type="CDD" id="cd07185">
    <property type="entry name" value="OmpA_C-like"/>
    <property type="match status" value="1"/>
</dbReference>
<keyword evidence="2 4" id="KW-0472">Membrane</keyword>
<dbReference type="InterPro" id="IPR006665">
    <property type="entry name" value="OmpA-like"/>
</dbReference>
<dbReference type="EMBL" id="BLAF01000032">
    <property type="protein sequence ID" value="GES22627.1"/>
    <property type="molecule type" value="Genomic_DNA"/>
</dbReference>
<sequence>MRSHRKAAVVVLLSISLAGCEGPKTREACDWMKTTSPVAGGSFYLIDVSGSTTAAQPGAAAPLYPAALKPLAEQDIAARANVSIGSFSGTETGWRAADGVLSTDWLTGNDNEENQESRRKTALGCLTERFADTAKTPPGSPQSDPLKALSVAGAGLAGLTGPKRLAMATDGLVTIGCADLTWAGFGTESEIDEIVKLCLDRHEITPGLLSGVQVTLVGVGSPGSGRPFPTAAQQDWLKRLWTKLCLAFEPEKCSVDTPVNSGDQLSGPLPLADREVNFGNDRRTVYSVPAAALFDHASAKIRDPYDPRLIGLSVRIRTTEGARVEVRGYADTTGPSQYNQRLSKFRAEAVRDVLAANGVRGITARGIGESDAPCRERDGLACNRRVDIVVIKD</sequence>
<dbReference type="InterPro" id="IPR050330">
    <property type="entry name" value="Bact_OuterMem_StrucFunc"/>
</dbReference>
<dbReference type="OrthoDB" id="5166631at2"/>
<dbReference type="SUPFAM" id="SSF103088">
    <property type="entry name" value="OmpA-like"/>
    <property type="match status" value="1"/>
</dbReference>
<comment type="caution">
    <text evidence="6">The sequence shown here is derived from an EMBL/GenBank/DDBJ whole genome shotgun (WGS) entry which is preliminary data.</text>
</comment>
<keyword evidence="7" id="KW-1185">Reference proteome</keyword>
<dbReference type="InterPro" id="IPR006664">
    <property type="entry name" value="OMP_bac"/>
</dbReference>
<dbReference type="InterPro" id="IPR036737">
    <property type="entry name" value="OmpA-like_sf"/>
</dbReference>
<feature type="domain" description="OmpA-like" evidence="5">
    <location>
        <begin position="281"/>
        <end position="393"/>
    </location>
</feature>
<comment type="subcellular location">
    <subcellularLocation>
        <location evidence="1">Cell outer membrane</location>
    </subcellularLocation>
</comment>
<evidence type="ECO:0000256" key="2">
    <source>
        <dbReference type="ARBA" id="ARBA00023136"/>
    </source>
</evidence>
<evidence type="ECO:0000313" key="7">
    <source>
        <dbReference type="Proteomes" id="UP000377595"/>
    </source>
</evidence>
<name>A0A5M3XMM8_9ACTN</name>
<organism evidence="6 7">
    <name type="scientific">Acrocarpospora pleiomorpha</name>
    <dbReference type="NCBI Taxonomy" id="90975"/>
    <lineage>
        <taxon>Bacteria</taxon>
        <taxon>Bacillati</taxon>
        <taxon>Actinomycetota</taxon>
        <taxon>Actinomycetes</taxon>
        <taxon>Streptosporangiales</taxon>
        <taxon>Streptosporangiaceae</taxon>
        <taxon>Acrocarpospora</taxon>
    </lineage>
</organism>
<dbReference type="Pfam" id="PF00691">
    <property type="entry name" value="OmpA"/>
    <property type="match status" value="1"/>
</dbReference>
<accession>A0A5M3XMM8</accession>
<dbReference type="RefSeq" id="WP_155347567.1">
    <property type="nucleotide sequence ID" value="NZ_BAAAHM010000035.1"/>
</dbReference>
<evidence type="ECO:0000256" key="4">
    <source>
        <dbReference type="PROSITE-ProRule" id="PRU00473"/>
    </source>
</evidence>
<dbReference type="PANTHER" id="PTHR30329:SF21">
    <property type="entry name" value="LIPOPROTEIN YIAD-RELATED"/>
    <property type="match status" value="1"/>
</dbReference>
<dbReference type="Gene3D" id="3.30.1330.60">
    <property type="entry name" value="OmpA-like domain"/>
    <property type="match status" value="1"/>
</dbReference>
<proteinExistence type="predicted"/>
<gene>
    <name evidence="6" type="ORF">Aple_055250</name>
</gene>
<protein>
    <recommendedName>
        <fullName evidence="5">OmpA-like domain-containing protein</fullName>
    </recommendedName>
</protein>
<evidence type="ECO:0000259" key="5">
    <source>
        <dbReference type="PROSITE" id="PS51123"/>
    </source>
</evidence>
<dbReference type="GO" id="GO:0009279">
    <property type="term" value="C:cell outer membrane"/>
    <property type="evidence" value="ECO:0007669"/>
    <property type="project" value="UniProtKB-SubCell"/>
</dbReference>